<proteinExistence type="predicted"/>
<dbReference type="EMBL" id="JAGRRH010000013">
    <property type="protein sequence ID" value="KAG7359546.1"/>
    <property type="molecule type" value="Genomic_DNA"/>
</dbReference>
<sequence>MSMPAMNPASCVPAPTRVSSVAPVPAVASNAYSSNSGNTGECNNSSDERNHGRGRNRHHRDASSYVPSIPEQLPKDCRTPEQYIAINMEYFGYITILLLDIKNLTVTRPQKKDRDVGMDEFAIEIALWFEEMWAEEIRSCGKGCTLMENLCAVVLKFGCAWILASIKGVTHRFEDKRCVNLFITHAITDFHILQQRLDPSVADCYHGCYSKLKLAECCAKDLWCFVDSADCCPTTSLGSAGCCRRLLPYLFLGFSWSLSYLFLGLTGCCNMLSFAPTTVSSAAFSFAPTTVSSAAVSFAPTTVSSAALSFAPTTVSSAALTFAPTTVSSAAFTFAPTTVSSAALTFAPTTVSSAALTFAPTTVSSAAFTFAPTTVSSAALSFAPTTVSSAALTFAPTTVSSAAFTFAPTTVSSAAFTFAPTTVSSAALSFAPTTVSSAALTFAPTTVSSAAFTFAPTTVSSAALSFAPTTVSSAAAAAAAPTPDALTANGASNNENGGHSRHRGHALQQCVETNMTHSGAQDDFLDFDCASAFAVDLCHAGNQGAYMEQDDVLCQGADMSLEANQEPDQEHQGRTSADSTSVGSQVYNQTCRYTHGVGHDAQPNIPLLQLLSTAFQTKAKATNDQVVVFMMMHLPCFGSNAQSYDPHPTNFIDFPTNFKDDVQAVVAEAKFVSLEPNVFPRGVVNENLEHDLFSTTAPDANAYSVLQAQDDVLDLDYVPAPTANQISKDNQGASTDQDEVLFQGTDVQSLGEEQGANHDGSCGAKKGNHGAGGTANDLPPAALENNPLGIIQNAVWSQDGSKVSLVLGKGAAKALSQQHPSIESRDGLYNDRGTDDFLHLDDADQVPAENQGVHVNQEDVLLQGANMENPAEDQGWIQEAHAMENQGVDMAVKQGAIHFVVMKNSFKTPSVCFLKALYGCVKSVLLWYNHFASTLMDMGFELNPNNPYVANKMVNGKQYTVAWYVDDNKISHIDPKVVTNVITALEGHIGEMPVTSGCCHKCLDMDITFNSDEIVSILMEDYLRSMIEFLGEPISSSNATGKGLLDVNPDSPAVTSKERVDLYGSFVPKGRASAGQKSLHINICHYFITNRVKTEGLNIIYCPAEAVLAVFFAKPLKGALFRKFRDVTLQLAPSSFSVPATSLREERVGKNGKTPTLTQNKEKHPPEAANHAEKRLIPEEPNRRTYFDVHRGCEGPKANVAYMNGTVGRDDENVCRGSTNITDGAVRTDKIGDGVVSAKVSKKSNDEKGTEDTVTFLE</sequence>
<evidence type="ECO:0000256" key="1">
    <source>
        <dbReference type="SAM" id="MobiDB-lite"/>
    </source>
</evidence>
<name>A0A9K3PU69_9STRA</name>
<evidence type="ECO:0000313" key="3">
    <source>
        <dbReference type="EMBL" id="KAG7359546.1"/>
    </source>
</evidence>
<dbReference type="PANTHER" id="PTHR15124">
    <property type="entry name" value="SELENOPROTEIN W"/>
    <property type="match status" value="1"/>
</dbReference>
<reference evidence="3" key="2">
    <citation type="submission" date="2021-04" db="EMBL/GenBank/DDBJ databases">
        <authorList>
            <person name="Podell S."/>
        </authorList>
    </citation>
    <scope>NUCLEOTIDE SEQUENCE</scope>
    <source>
        <strain evidence="3">Hildebrandi</strain>
    </source>
</reference>
<feature type="region of interest" description="Disordered" evidence="1">
    <location>
        <begin position="564"/>
        <end position="583"/>
    </location>
</feature>
<dbReference type="PANTHER" id="PTHR15124:SF27">
    <property type="entry name" value="MIGRATION AND INVASION ENHANCER 1"/>
    <property type="match status" value="1"/>
</dbReference>
<reference evidence="3" key="1">
    <citation type="journal article" date="2021" name="Sci. Rep.">
        <title>Diploid genomic architecture of Nitzschia inconspicua, an elite biomass production diatom.</title>
        <authorList>
            <person name="Oliver A."/>
            <person name="Podell S."/>
            <person name="Pinowska A."/>
            <person name="Traller J.C."/>
            <person name="Smith S.R."/>
            <person name="McClure R."/>
            <person name="Beliaev A."/>
            <person name="Bohutskyi P."/>
            <person name="Hill E.A."/>
            <person name="Rabines A."/>
            <person name="Zheng H."/>
            <person name="Allen L.Z."/>
            <person name="Kuo A."/>
            <person name="Grigoriev I.V."/>
            <person name="Allen A.E."/>
            <person name="Hazlebeck D."/>
            <person name="Allen E.E."/>
        </authorList>
    </citation>
    <scope>NUCLEOTIDE SEQUENCE</scope>
    <source>
        <strain evidence="3">Hildebrandi</strain>
    </source>
</reference>
<feature type="compositionally biased region" description="Polar residues" evidence="1">
    <location>
        <begin position="35"/>
        <end position="45"/>
    </location>
</feature>
<evidence type="ECO:0000313" key="4">
    <source>
        <dbReference type="Proteomes" id="UP000693970"/>
    </source>
</evidence>
<dbReference type="AlphaFoldDB" id="A0A9K3PU69"/>
<organism evidence="3 4">
    <name type="scientific">Nitzschia inconspicua</name>
    <dbReference type="NCBI Taxonomy" id="303405"/>
    <lineage>
        <taxon>Eukaryota</taxon>
        <taxon>Sar</taxon>
        <taxon>Stramenopiles</taxon>
        <taxon>Ochrophyta</taxon>
        <taxon>Bacillariophyta</taxon>
        <taxon>Bacillariophyceae</taxon>
        <taxon>Bacillariophycidae</taxon>
        <taxon>Bacillariales</taxon>
        <taxon>Bacillariaceae</taxon>
        <taxon>Nitzschia</taxon>
    </lineage>
</organism>
<feature type="compositionally biased region" description="Basic and acidic residues" evidence="1">
    <location>
        <begin position="1160"/>
        <end position="1171"/>
    </location>
</feature>
<feature type="compositionally biased region" description="Polar residues" evidence="1">
    <location>
        <begin position="574"/>
        <end position="583"/>
    </location>
</feature>
<protein>
    <submittedName>
        <fullName evidence="3">Reverse transcriptase RNA-dependent DNA polymerase</fullName>
    </submittedName>
</protein>
<feature type="region of interest" description="Disordered" evidence="1">
    <location>
        <begin position="751"/>
        <end position="780"/>
    </location>
</feature>
<keyword evidence="3" id="KW-0548">Nucleotidyltransferase</keyword>
<comment type="caution">
    <text evidence="3">The sequence shown here is derived from an EMBL/GenBank/DDBJ whole genome shotgun (WGS) entry which is preliminary data.</text>
</comment>
<accession>A0A9K3PU69</accession>
<dbReference type="InterPro" id="IPR051441">
    <property type="entry name" value="SelW_related"/>
</dbReference>
<keyword evidence="3" id="KW-0695">RNA-directed DNA polymerase</keyword>
<dbReference type="EMBL" id="JAGRRH010000016">
    <property type="protein sequence ID" value="KAG7353375.1"/>
    <property type="molecule type" value="Genomic_DNA"/>
</dbReference>
<dbReference type="GO" id="GO:0051491">
    <property type="term" value="P:positive regulation of filopodium assembly"/>
    <property type="evidence" value="ECO:0007669"/>
    <property type="project" value="TreeGrafter"/>
</dbReference>
<keyword evidence="4" id="KW-1185">Reference proteome</keyword>
<dbReference type="GO" id="GO:0005829">
    <property type="term" value="C:cytosol"/>
    <property type="evidence" value="ECO:0007669"/>
    <property type="project" value="TreeGrafter"/>
</dbReference>
<feature type="region of interest" description="Disordered" evidence="1">
    <location>
        <begin position="29"/>
        <end position="74"/>
    </location>
</feature>
<keyword evidence="3" id="KW-0808">Transferase</keyword>
<dbReference type="Proteomes" id="UP000693970">
    <property type="component" value="Unassembled WGS sequence"/>
</dbReference>
<feature type="region of interest" description="Disordered" evidence="1">
    <location>
        <begin position="1142"/>
        <end position="1171"/>
    </location>
</feature>
<gene>
    <name evidence="2" type="ORF">IV203_002730</name>
    <name evidence="3" type="ORF">IV203_034644</name>
</gene>
<dbReference type="GO" id="GO:0003964">
    <property type="term" value="F:RNA-directed DNA polymerase activity"/>
    <property type="evidence" value="ECO:0007669"/>
    <property type="project" value="UniProtKB-KW"/>
</dbReference>
<evidence type="ECO:0000313" key="2">
    <source>
        <dbReference type="EMBL" id="KAG7353375.1"/>
    </source>
</evidence>